<evidence type="ECO:0000256" key="4">
    <source>
        <dbReference type="ARBA" id="ARBA00015388"/>
    </source>
</evidence>
<dbReference type="InterPro" id="IPR007603">
    <property type="entry name" value="Choline_transptr-like"/>
</dbReference>
<keyword evidence="7 8" id="KW-0472">Membrane</keyword>
<dbReference type="EMBL" id="LWDP01000007">
    <property type="protein sequence ID" value="ORD94852.1"/>
    <property type="molecule type" value="Genomic_DNA"/>
</dbReference>
<feature type="transmembrane region" description="Helical" evidence="8">
    <location>
        <begin position="347"/>
        <end position="366"/>
    </location>
</feature>
<organism evidence="9 10">
    <name type="scientific">Enterospora canceri</name>
    <dbReference type="NCBI Taxonomy" id="1081671"/>
    <lineage>
        <taxon>Eukaryota</taxon>
        <taxon>Fungi</taxon>
        <taxon>Fungi incertae sedis</taxon>
        <taxon>Microsporidia</taxon>
        <taxon>Enterocytozoonidae</taxon>
        <taxon>Enterospora</taxon>
    </lineage>
</organism>
<dbReference type="PANTHER" id="PTHR12385">
    <property type="entry name" value="CHOLINE TRANSPORTER-LIKE (SLC FAMILY 44)"/>
    <property type="match status" value="1"/>
</dbReference>
<name>A0A1Y1S8R2_9MICR</name>
<comment type="similarity">
    <text evidence="3 8">Belongs to the CTL (choline transporter-like) family.</text>
</comment>
<evidence type="ECO:0000313" key="9">
    <source>
        <dbReference type="EMBL" id="ORD94852.1"/>
    </source>
</evidence>
<dbReference type="Proteomes" id="UP000192639">
    <property type="component" value="Unassembled WGS sequence"/>
</dbReference>
<protein>
    <recommendedName>
        <fullName evidence="4 8">Protein PNS1</fullName>
    </recommendedName>
</protein>
<evidence type="ECO:0000256" key="3">
    <source>
        <dbReference type="ARBA" id="ARBA00007168"/>
    </source>
</evidence>
<evidence type="ECO:0000313" key="10">
    <source>
        <dbReference type="Proteomes" id="UP000192639"/>
    </source>
</evidence>
<evidence type="ECO:0000256" key="7">
    <source>
        <dbReference type="ARBA" id="ARBA00023136"/>
    </source>
</evidence>
<dbReference type="PANTHER" id="PTHR12385:SF4">
    <property type="entry name" value="PROTEIN PNS1"/>
    <property type="match status" value="1"/>
</dbReference>
<dbReference type="OrthoDB" id="2194703at2759"/>
<feature type="transmembrane region" description="Helical" evidence="8">
    <location>
        <begin position="60"/>
        <end position="80"/>
    </location>
</feature>
<accession>A0A1Y1S8R2</accession>
<feature type="transmembrane region" description="Helical" evidence="8">
    <location>
        <begin position="20"/>
        <end position="40"/>
    </location>
</feature>
<feature type="transmembrane region" description="Helical" evidence="8">
    <location>
        <begin position="373"/>
        <end position="391"/>
    </location>
</feature>
<comment type="function">
    <text evidence="1 8">Probably involved in transport through the plasma membrane.</text>
</comment>
<keyword evidence="5 8" id="KW-0812">Transmembrane</keyword>
<feature type="transmembrane region" description="Helical" evidence="8">
    <location>
        <begin position="109"/>
        <end position="127"/>
    </location>
</feature>
<keyword evidence="6 8" id="KW-1133">Transmembrane helix</keyword>
<feature type="transmembrane region" description="Helical" evidence="8">
    <location>
        <begin position="86"/>
        <end position="104"/>
    </location>
</feature>
<feature type="transmembrane region" description="Helical" evidence="8">
    <location>
        <begin position="184"/>
        <end position="203"/>
    </location>
</feature>
<dbReference type="GO" id="GO:0005886">
    <property type="term" value="C:plasma membrane"/>
    <property type="evidence" value="ECO:0007669"/>
    <property type="project" value="UniProtKB-SubCell"/>
</dbReference>
<comment type="caution">
    <text evidence="9">The sequence shown here is derived from an EMBL/GenBank/DDBJ whole genome shotgun (WGS) entry which is preliminary data.</text>
</comment>
<reference evidence="9 10" key="1">
    <citation type="journal article" date="2017" name="Environ. Microbiol.">
        <title>Decay of the glycolytic pathway and adaptation to intranuclear parasitism within Enterocytozoonidae microsporidia.</title>
        <authorList>
            <person name="Wiredu Boakye D."/>
            <person name="Jaroenlak P."/>
            <person name="Prachumwat A."/>
            <person name="Williams T.A."/>
            <person name="Bateman K.S."/>
            <person name="Itsathitphaisarn O."/>
            <person name="Sritunyalucksana K."/>
            <person name="Paszkiewicz K.H."/>
            <person name="Moore K.A."/>
            <person name="Stentiford G.D."/>
            <person name="Williams B.A."/>
        </authorList>
    </citation>
    <scope>NUCLEOTIDE SEQUENCE [LARGE SCALE GENOMIC DNA]</scope>
    <source>
        <strain evidence="9 10">GB1</strain>
    </source>
</reference>
<evidence type="ECO:0000256" key="6">
    <source>
        <dbReference type="ARBA" id="ARBA00022989"/>
    </source>
</evidence>
<sequence length="450" mass="50018">MLLKSELHFAPRRSFHDAWAFILLLLFSGTFTGIGIARIYSISLDKSKTNGLVNELIKGLGFNLAISMVLNMMMFCLYSVAPKLVIYTSLFLMPLCCLILGFVVDQRGMIATAGLSLFLSVLVWLYIRGHIDIIAQLFSTTSSMLNSHIFALLFNFLLLIVLNGTIGVCMAFSFGEKEDIGNAIGTALIFSIFWINSFFMYLFDVFTAGIITGELLKKTSSERDDREASVAGRALGNMAYAMGSVAFGALIIAVIKTLRYLVNSKRQRSVRSDEQPGAFEMVILCMADCTLSLVESYVHVLNKFTFSYLAITGDSYRKAINDSFELLSKKENVAFKSFVAAEYTQNFLFMIQTILIVGLNIGYVVFRKKSDPVVIAAIFGGVLSILLTFQFCNVMSSGTLALSYLQIMAPQNVKNYDINLHKALATIQHGKNYDVVSYEQTNVESTERVE</sequence>
<dbReference type="Pfam" id="PF04515">
    <property type="entry name" value="Choline_transpo"/>
    <property type="match status" value="1"/>
</dbReference>
<proteinExistence type="inferred from homology"/>
<evidence type="ECO:0000256" key="2">
    <source>
        <dbReference type="ARBA" id="ARBA00004141"/>
    </source>
</evidence>
<evidence type="ECO:0000256" key="5">
    <source>
        <dbReference type="ARBA" id="ARBA00022692"/>
    </source>
</evidence>
<feature type="transmembrane region" description="Helical" evidence="8">
    <location>
        <begin position="147"/>
        <end position="172"/>
    </location>
</feature>
<dbReference type="GO" id="GO:0022857">
    <property type="term" value="F:transmembrane transporter activity"/>
    <property type="evidence" value="ECO:0007669"/>
    <property type="project" value="UniProtKB-UniRule"/>
</dbReference>
<dbReference type="AlphaFoldDB" id="A0A1Y1S8R2"/>
<comment type="subcellular location">
    <subcellularLocation>
        <location evidence="8">Cell membrane</location>
        <topology evidence="8">Multi-pass membrane protein</topology>
    </subcellularLocation>
    <subcellularLocation>
        <location evidence="2">Membrane</location>
        <topology evidence="2">Multi-pass membrane protein</topology>
    </subcellularLocation>
</comment>
<evidence type="ECO:0000256" key="8">
    <source>
        <dbReference type="RuleBase" id="RU368066"/>
    </source>
</evidence>
<dbReference type="VEuPathDB" id="MicrosporidiaDB:ECANGB1_2077"/>
<keyword evidence="10" id="KW-1185">Reference proteome</keyword>
<evidence type="ECO:0000256" key="1">
    <source>
        <dbReference type="ARBA" id="ARBA00002957"/>
    </source>
</evidence>
<feature type="transmembrane region" description="Helical" evidence="8">
    <location>
        <begin position="238"/>
        <end position="258"/>
    </location>
</feature>
<gene>
    <name evidence="9" type="primary">PNS1</name>
    <name evidence="9" type="ORF">ECANGB1_2077</name>
</gene>